<dbReference type="SUPFAM" id="SSF52266">
    <property type="entry name" value="SGNH hydrolase"/>
    <property type="match status" value="1"/>
</dbReference>
<dbReference type="InterPro" id="IPR037460">
    <property type="entry name" value="SEST-like"/>
</dbReference>
<organism evidence="4 5">
    <name type="scientific">Monosporascus cannonballus</name>
    <dbReference type="NCBI Taxonomy" id="155416"/>
    <lineage>
        <taxon>Eukaryota</taxon>
        <taxon>Fungi</taxon>
        <taxon>Dikarya</taxon>
        <taxon>Ascomycota</taxon>
        <taxon>Pezizomycotina</taxon>
        <taxon>Sordariomycetes</taxon>
        <taxon>Xylariomycetidae</taxon>
        <taxon>Xylariales</taxon>
        <taxon>Xylariales incertae sedis</taxon>
        <taxon>Monosporascus</taxon>
    </lineage>
</organism>
<dbReference type="Gene3D" id="3.40.50.1110">
    <property type="entry name" value="SGNH hydrolase"/>
    <property type="match status" value="2"/>
</dbReference>
<comment type="caution">
    <text evidence="4">The sequence shown here is derived from an EMBL/GenBank/DDBJ whole genome shotgun (WGS) entry which is preliminary data.</text>
</comment>
<feature type="compositionally biased region" description="Basic and acidic residues" evidence="2">
    <location>
        <begin position="1"/>
        <end position="22"/>
    </location>
</feature>
<dbReference type="Proteomes" id="UP000294003">
    <property type="component" value="Unassembled WGS sequence"/>
</dbReference>
<name>A0ABY0HHN0_9PEZI</name>
<dbReference type="Pfam" id="PF13472">
    <property type="entry name" value="Lipase_GDSL_2"/>
    <property type="match status" value="1"/>
</dbReference>
<dbReference type="PANTHER" id="PTHR37981">
    <property type="entry name" value="LIPASE 2"/>
    <property type="match status" value="1"/>
</dbReference>
<dbReference type="EMBL" id="QJNS01000038">
    <property type="protein sequence ID" value="RYO91660.1"/>
    <property type="molecule type" value="Genomic_DNA"/>
</dbReference>
<sequence length="655" mass="72648">MAPYHPTDRAAPRQPLDPRQEDDNNFFDPTDLSFIKKFAAIGDSYAAGIGAGDRLGDLLGALDPTSGRNFQFRACSGAVTQDVFENQIPSVDSGQQVVLLSIGGNDAELLHVLNHDAFSSNIDKVLDAAKAKLADDGMVYHTGYGKFFGEDLLPECNSVSWATWIHKSYNIWEPRKKLKADLRRRMNKLVDAANEKLKAAAERAGNKVKFVDYDSYIGKFGGRYCEPGVDESTTESNTRIRLMFYELNTLDPLGTIPWKRSNHKELQGTFAGDLDIFAQITIMMDPDTELILGDKVETDNTTVPAGGAFIETQQEGIQVEKFLPDGYGRVFHPQILLHEIIANLVIYNMINHSQEKNGLPTYPEVLTLDLCPLTTKEPAQPTELPTGPTTTATAAPIPDCAMDRPARIPWDVFYGPEFNVVSDFCKEIEKDPNSPHDWTVNNKGEKLSDLKIRALPTDPGSYRDYEIGLSWEPADGFNELACPHSCDEAYKTIATSPCGHTGGGQHTMAKDGLWDIGCGMYSWNIRIPSDLDPYVPLKLGSQGCNNEDDFPGHQDMQQNDIYWGAIGTCLRVEDELGPGDSWESQIGGSWRGTTFYFKVEWVPGCITDVKKQKLNDPLGVNGVCIDLFYENWKNCNNGGVGGYRDAGCLRYYMNP</sequence>
<gene>
    <name evidence="4" type="ORF">DL762_002098</name>
</gene>
<reference evidence="4 5" key="1">
    <citation type="submission" date="2018-06" db="EMBL/GenBank/DDBJ databases">
        <title>Complete Genomes of Monosporascus.</title>
        <authorList>
            <person name="Robinson A.J."/>
            <person name="Natvig D.O."/>
        </authorList>
    </citation>
    <scope>NUCLEOTIDE SEQUENCE [LARGE SCALE GENOMIC DNA]</scope>
    <source>
        <strain evidence="4 5">CBS 609.92</strain>
    </source>
</reference>
<feature type="domain" description="SGNH hydrolase-type esterase" evidence="3">
    <location>
        <begin position="40"/>
        <end position="219"/>
    </location>
</feature>
<evidence type="ECO:0000313" key="5">
    <source>
        <dbReference type="Proteomes" id="UP000294003"/>
    </source>
</evidence>
<keyword evidence="1" id="KW-0175">Coiled coil</keyword>
<feature type="region of interest" description="Disordered" evidence="2">
    <location>
        <begin position="1"/>
        <end position="25"/>
    </location>
</feature>
<dbReference type="InterPro" id="IPR013830">
    <property type="entry name" value="SGNH_hydro"/>
</dbReference>
<dbReference type="PANTHER" id="PTHR37981:SF1">
    <property type="entry name" value="SGNH HYDROLASE-TYPE ESTERASE DOMAIN-CONTAINING PROTEIN"/>
    <property type="match status" value="1"/>
</dbReference>
<accession>A0ABY0HHN0</accession>
<proteinExistence type="predicted"/>
<evidence type="ECO:0000313" key="4">
    <source>
        <dbReference type="EMBL" id="RYO91660.1"/>
    </source>
</evidence>
<dbReference type="InterPro" id="IPR036514">
    <property type="entry name" value="SGNH_hydro_sf"/>
</dbReference>
<protein>
    <recommendedName>
        <fullName evidence="3">SGNH hydrolase-type esterase domain-containing protein</fullName>
    </recommendedName>
</protein>
<evidence type="ECO:0000256" key="2">
    <source>
        <dbReference type="SAM" id="MobiDB-lite"/>
    </source>
</evidence>
<evidence type="ECO:0000259" key="3">
    <source>
        <dbReference type="Pfam" id="PF13472"/>
    </source>
</evidence>
<evidence type="ECO:0000256" key="1">
    <source>
        <dbReference type="SAM" id="Coils"/>
    </source>
</evidence>
<keyword evidence="5" id="KW-1185">Reference proteome</keyword>
<feature type="coiled-coil region" evidence="1">
    <location>
        <begin position="175"/>
        <end position="203"/>
    </location>
</feature>